<dbReference type="Proteomes" id="UP000702425">
    <property type="component" value="Unassembled WGS sequence"/>
</dbReference>
<proteinExistence type="predicted"/>
<accession>A0ABX2D686</accession>
<dbReference type="EMBL" id="SRRZ01000186">
    <property type="protein sequence ID" value="NQE38171.1"/>
    <property type="molecule type" value="Genomic_DNA"/>
</dbReference>
<organism evidence="1 2">
    <name type="scientific">Microcoleus asticus IPMA8</name>
    <dbReference type="NCBI Taxonomy" id="2563858"/>
    <lineage>
        <taxon>Bacteria</taxon>
        <taxon>Bacillati</taxon>
        <taxon>Cyanobacteriota</taxon>
        <taxon>Cyanophyceae</taxon>
        <taxon>Oscillatoriophycideae</taxon>
        <taxon>Oscillatoriales</taxon>
        <taxon>Microcoleaceae</taxon>
        <taxon>Microcoleus</taxon>
        <taxon>Microcoleus asticus</taxon>
    </lineage>
</organism>
<name>A0ABX2D686_9CYAN</name>
<gene>
    <name evidence="1" type="ORF">E5S67_05956</name>
</gene>
<evidence type="ECO:0000313" key="2">
    <source>
        <dbReference type="Proteomes" id="UP000702425"/>
    </source>
</evidence>
<protein>
    <submittedName>
        <fullName evidence="1">Uncharacterized protein</fullName>
    </submittedName>
</protein>
<keyword evidence="2" id="KW-1185">Reference proteome</keyword>
<sequence>MIANLNNQPLPDQNQKQVQSQISGVLVALNDPFDEMVWDYCLSQTYPISEQIKIVLSAFWGPFAAKNVSKSPERVRAIACYSLQQLAAQQKLIDSVFELSSESSDILPRQAEYSYDVGIFAAR</sequence>
<evidence type="ECO:0000313" key="1">
    <source>
        <dbReference type="EMBL" id="NQE38171.1"/>
    </source>
</evidence>
<reference evidence="1 2" key="1">
    <citation type="journal article" date="2020" name="Sci. Rep.">
        <title>A novel cyanobacterial geosmin producer, revising GeoA distribution and dispersion patterns in Bacteria.</title>
        <authorList>
            <person name="Churro C."/>
            <person name="Semedo-Aguiar A.P."/>
            <person name="Silva A.D."/>
            <person name="Pereira-Leal J.B."/>
            <person name="Leite R.B."/>
        </authorList>
    </citation>
    <scope>NUCLEOTIDE SEQUENCE [LARGE SCALE GENOMIC DNA]</scope>
    <source>
        <strain evidence="1 2">IPMA8</strain>
    </source>
</reference>
<comment type="caution">
    <text evidence="1">The sequence shown here is derived from an EMBL/GenBank/DDBJ whole genome shotgun (WGS) entry which is preliminary data.</text>
</comment>
<dbReference type="RefSeq" id="WP_172192727.1">
    <property type="nucleotide sequence ID" value="NZ_CAWPPK010000097.1"/>
</dbReference>